<evidence type="ECO:0000256" key="1">
    <source>
        <dbReference type="SAM" id="SignalP"/>
    </source>
</evidence>
<protein>
    <submittedName>
        <fullName evidence="2">Uncharacterized protein</fullName>
    </submittedName>
</protein>
<proteinExistence type="predicted"/>
<name>A0A0E9QAQ1_ANGAN</name>
<accession>A0A0E9QAQ1</accession>
<feature type="signal peptide" evidence="1">
    <location>
        <begin position="1"/>
        <end position="32"/>
    </location>
</feature>
<reference evidence="2" key="1">
    <citation type="submission" date="2014-11" db="EMBL/GenBank/DDBJ databases">
        <authorList>
            <person name="Amaro Gonzalez C."/>
        </authorList>
    </citation>
    <scope>NUCLEOTIDE SEQUENCE</scope>
</reference>
<reference evidence="2" key="2">
    <citation type="journal article" date="2015" name="Fish Shellfish Immunol.">
        <title>Early steps in the European eel (Anguilla anguilla)-Vibrio vulnificus interaction in the gills: Role of the RtxA13 toxin.</title>
        <authorList>
            <person name="Callol A."/>
            <person name="Pajuelo D."/>
            <person name="Ebbesson L."/>
            <person name="Teles M."/>
            <person name="MacKenzie S."/>
            <person name="Amaro C."/>
        </authorList>
    </citation>
    <scope>NUCLEOTIDE SEQUENCE</scope>
</reference>
<sequence length="61" mass="6890">MVGFLISRLLYLGANSLLFLSMLHPNMTRVLSQSNYNLTASSGFLACSWCRHEYFCKPDNG</sequence>
<feature type="chain" id="PRO_5002431346" evidence="1">
    <location>
        <begin position="33"/>
        <end position="61"/>
    </location>
</feature>
<keyword evidence="1" id="KW-0732">Signal</keyword>
<dbReference type="AlphaFoldDB" id="A0A0E9QAQ1"/>
<organism evidence="2">
    <name type="scientific">Anguilla anguilla</name>
    <name type="common">European freshwater eel</name>
    <name type="synonym">Muraena anguilla</name>
    <dbReference type="NCBI Taxonomy" id="7936"/>
    <lineage>
        <taxon>Eukaryota</taxon>
        <taxon>Metazoa</taxon>
        <taxon>Chordata</taxon>
        <taxon>Craniata</taxon>
        <taxon>Vertebrata</taxon>
        <taxon>Euteleostomi</taxon>
        <taxon>Actinopterygii</taxon>
        <taxon>Neopterygii</taxon>
        <taxon>Teleostei</taxon>
        <taxon>Anguilliformes</taxon>
        <taxon>Anguillidae</taxon>
        <taxon>Anguilla</taxon>
    </lineage>
</organism>
<evidence type="ECO:0000313" key="2">
    <source>
        <dbReference type="EMBL" id="JAH13612.1"/>
    </source>
</evidence>
<dbReference type="EMBL" id="GBXM01094965">
    <property type="protein sequence ID" value="JAH13612.1"/>
    <property type="molecule type" value="Transcribed_RNA"/>
</dbReference>